<dbReference type="InterPro" id="IPR000412">
    <property type="entry name" value="ABC_2_transport"/>
</dbReference>
<dbReference type="Pfam" id="PF01061">
    <property type="entry name" value="ABC2_membrane"/>
    <property type="match status" value="1"/>
</dbReference>
<organism evidence="7 8">
    <name type="scientific">Spiroplasma clarkii</name>
    <dbReference type="NCBI Taxonomy" id="2139"/>
    <lineage>
        <taxon>Bacteria</taxon>
        <taxon>Bacillati</taxon>
        <taxon>Mycoplasmatota</taxon>
        <taxon>Mollicutes</taxon>
        <taxon>Entomoplasmatales</taxon>
        <taxon>Spiroplasmataceae</taxon>
        <taxon>Spiroplasma</taxon>
    </lineage>
</organism>
<protein>
    <recommendedName>
        <fullName evidence="5">Transport permease protein</fullName>
    </recommendedName>
</protein>
<keyword evidence="5" id="KW-0813">Transport</keyword>
<dbReference type="PROSITE" id="PS51012">
    <property type="entry name" value="ABC_TM2"/>
    <property type="match status" value="1"/>
</dbReference>
<dbReference type="EMBL" id="CP024870">
    <property type="protein sequence ID" value="ATX71264.1"/>
    <property type="molecule type" value="Genomic_DNA"/>
</dbReference>
<dbReference type="InterPro" id="IPR051784">
    <property type="entry name" value="Nod_factor_ABC_transporter"/>
</dbReference>
<reference evidence="7 8" key="1">
    <citation type="submission" date="2017-11" db="EMBL/GenBank/DDBJ databases">
        <title>Complete genome sequence of Spiroplasma clarkii CN-5 (DSM 19994).</title>
        <authorList>
            <person name="Tsai Y.-M."/>
            <person name="Chang A."/>
            <person name="Lo W.-S."/>
            <person name="Kuo C.-H."/>
        </authorList>
    </citation>
    <scope>NUCLEOTIDE SEQUENCE [LARGE SCALE GENOMIC DNA]</scope>
    <source>
        <strain evidence="7 8">CN-5</strain>
    </source>
</reference>
<feature type="domain" description="ABC transmembrane type-2" evidence="6">
    <location>
        <begin position="17"/>
        <end position="246"/>
    </location>
</feature>
<feature type="transmembrane region" description="Helical" evidence="5">
    <location>
        <begin position="12"/>
        <end position="32"/>
    </location>
</feature>
<evidence type="ECO:0000256" key="4">
    <source>
        <dbReference type="ARBA" id="ARBA00023136"/>
    </source>
</evidence>
<feature type="transmembrane region" description="Helical" evidence="5">
    <location>
        <begin position="221"/>
        <end position="240"/>
    </location>
</feature>
<name>A0A2K8KNE1_9MOLU</name>
<dbReference type="GO" id="GO:0043190">
    <property type="term" value="C:ATP-binding cassette (ABC) transporter complex"/>
    <property type="evidence" value="ECO:0007669"/>
    <property type="project" value="InterPro"/>
</dbReference>
<keyword evidence="8" id="KW-1185">Reference proteome</keyword>
<feature type="transmembrane region" description="Helical" evidence="5">
    <location>
        <begin position="131"/>
        <end position="154"/>
    </location>
</feature>
<evidence type="ECO:0000313" key="7">
    <source>
        <dbReference type="EMBL" id="ATX71264.1"/>
    </source>
</evidence>
<dbReference type="InterPro" id="IPR013525">
    <property type="entry name" value="ABC2_TM"/>
</dbReference>
<accession>A0A2K8KNE1</accession>
<keyword evidence="3 5" id="KW-1133">Transmembrane helix</keyword>
<evidence type="ECO:0000256" key="2">
    <source>
        <dbReference type="ARBA" id="ARBA00022692"/>
    </source>
</evidence>
<dbReference type="Proteomes" id="UP000231179">
    <property type="component" value="Chromosome"/>
</dbReference>
<evidence type="ECO:0000313" key="8">
    <source>
        <dbReference type="Proteomes" id="UP000231179"/>
    </source>
</evidence>
<gene>
    <name evidence="7" type="ORF">SCLAR_v1c09610</name>
</gene>
<dbReference type="PANTHER" id="PTHR43229">
    <property type="entry name" value="NODULATION PROTEIN J"/>
    <property type="match status" value="1"/>
</dbReference>
<proteinExistence type="inferred from homology"/>
<feature type="transmembrane region" description="Helical" evidence="5">
    <location>
        <begin position="52"/>
        <end position="77"/>
    </location>
</feature>
<evidence type="ECO:0000256" key="3">
    <source>
        <dbReference type="ARBA" id="ARBA00022989"/>
    </source>
</evidence>
<sequence>MMAIFKVELIKFFKNPWSVFFGVFFPIMWVVIDGVVWGEYTVDLGNTKVSTMNFVFPGLLMLVIATLTLTTVSITICSDRLEKRLKQLALSKITIFKYLLGLFLFNYLIYFADFLIMFIIALAAFDLQISVATTFVVLLVPIILFLIHFAMAIIIASNSKTIKSNLLVTLIIFYILIFLSGATLPTYLFPEWWKWIQIFLPSGSGVLLLTRLFNGIGTAEIWYTYLILGLYTALFSFLAFKTFKWC</sequence>
<dbReference type="AlphaFoldDB" id="A0A2K8KNE1"/>
<evidence type="ECO:0000256" key="1">
    <source>
        <dbReference type="ARBA" id="ARBA00004141"/>
    </source>
</evidence>
<evidence type="ECO:0000256" key="5">
    <source>
        <dbReference type="RuleBase" id="RU361157"/>
    </source>
</evidence>
<dbReference type="InterPro" id="IPR047817">
    <property type="entry name" value="ABC2_TM_bact-type"/>
</dbReference>
<feature type="transmembrane region" description="Helical" evidence="5">
    <location>
        <begin position="98"/>
        <end position="125"/>
    </location>
</feature>
<dbReference type="RefSeq" id="WP_100254803.1">
    <property type="nucleotide sequence ID" value="NZ_CP024870.1"/>
</dbReference>
<comment type="subcellular location">
    <subcellularLocation>
        <location evidence="5">Cell membrane</location>
        <topology evidence="5">Multi-pass membrane protein</topology>
    </subcellularLocation>
    <subcellularLocation>
        <location evidence="1">Membrane</location>
        <topology evidence="1">Multi-pass membrane protein</topology>
    </subcellularLocation>
</comment>
<keyword evidence="2 5" id="KW-0812">Transmembrane</keyword>
<dbReference type="PIRSF" id="PIRSF006648">
    <property type="entry name" value="DrrB"/>
    <property type="match status" value="1"/>
</dbReference>
<dbReference type="PANTHER" id="PTHR43229:SF3">
    <property type="entry name" value="ABC-TYPE MULTIDRUG TRANSPORT SYSTEM, PERMEASE COMPONENT"/>
    <property type="match status" value="1"/>
</dbReference>
<comment type="similarity">
    <text evidence="5">Belongs to the ABC-2 integral membrane protein family.</text>
</comment>
<keyword evidence="5" id="KW-1003">Cell membrane</keyword>
<keyword evidence="4 5" id="KW-0472">Membrane</keyword>
<feature type="transmembrane region" description="Helical" evidence="5">
    <location>
        <begin position="166"/>
        <end position="189"/>
    </location>
</feature>
<dbReference type="GO" id="GO:0140359">
    <property type="term" value="F:ABC-type transporter activity"/>
    <property type="evidence" value="ECO:0007669"/>
    <property type="project" value="InterPro"/>
</dbReference>
<evidence type="ECO:0000259" key="6">
    <source>
        <dbReference type="PROSITE" id="PS51012"/>
    </source>
</evidence>